<organism evidence="2 3">
    <name type="scientific">Lithospermum erythrorhizon</name>
    <name type="common">Purple gromwell</name>
    <name type="synonym">Lithospermum officinale var. erythrorhizon</name>
    <dbReference type="NCBI Taxonomy" id="34254"/>
    <lineage>
        <taxon>Eukaryota</taxon>
        <taxon>Viridiplantae</taxon>
        <taxon>Streptophyta</taxon>
        <taxon>Embryophyta</taxon>
        <taxon>Tracheophyta</taxon>
        <taxon>Spermatophyta</taxon>
        <taxon>Magnoliopsida</taxon>
        <taxon>eudicotyledons</taxon>
        <taxon>Gunneridae</taxon>
        <taxon>Pentapetalae</taxon>
        <taxon>asterids</taxon>
        <taxon>lamiids</taxon>
        <taxon>Boraginales</taxon>
        <taxon>Boraginaceae</taxon>
        <taxon>Boraginoideae</taxon>
        <taxon>Lithospermeae</taxon>
        <taxon>Lithospermum</taxon>
    </lineage>
</organism>
<protein>
    <submittedName>
        <fullName evidence="2">Uncharacterized protein</fullName>
    </submittedName>
</protein>
<dbReference type="AlphaFoldDB" id="A0AAV3PJ83"/>
<reference evidence="2 3" key="1">
    <citation type="submission" date="2024-01" db="EMBL/GenBank/DDBJ databases">
        <title>The complete chloroplast genome sequence of Lithospermum erythrorhizon: insights into the phylogenetic relationship among Boraginaceae species and the maternal lineages of purple gromwells.</title>
        <authorList>
            <person name="Okada T."/>
            <person name="Watanabe K."/>
        </authorList>
    </citation>
    <scope>NUCLEOTIDE SEQUENCE [LARGE SCALE GENOMIC DNA]</scope>
</reference>
<name>A0AAV3PJ83_LITER</name>
<comment type="caution">
    <text evidence="2">The sequence shown here is derived from an EMBL/GenBank/DDBJ whole genome shotgun (WGS) entry which is preliminary data.</text>
</comment>
<evidence type="ECO:0000313" key="3">
    <source>
        <dbReference type="Proteomes" id="UP001454036"/>
    </source>
</evidence>
<feature type="compositionally biased region" description="Polar residues" evidence="1">
    <location>
        <begin position="34"/>
        <end position="62"/>
    </location>
</feature>
<gene>
    <name evidence="2" type="ORF">LIER_10057</name>
</gene>
<proteinExistence type="predicted"/>
<dbReference type="Proteomes" id="UP001454036">
    <property type="component" value="Unassembled WGS sequence"/>
</dbReference>
<feature type="region of interest" description="Disordered" evidence="1">
    <location>
        <begin position="1"/>
        <end position="65"/>
    </location>
</feature>
<sequence>MDERVYVRECPYSKAASPENRKGSMVIQSSSSSFGDSDITSANSPRSQVAVGNSEASKTTPCNDDVRVSVPIKDKLFESSENQDNFELRPRIDADHTEASISEGMPLLLVADQPMTGETETETATEIMSLIMLLTLFWWREPM</sequence>
<dbReference type="EMBL" id="BAABME010001759">
    <property type="protein sequence ID" value="GAA0151313.1"/>
    <property type="molecule type" value="Genomic_DNA"/>
</dbReference>
<evidence type="ECO:0000313" key="2">
    <source>
        <dbReference type="EMBL" id="GAA0151313.1"/>
    </source>
</evidence>
<evidence type="ECO:0000256" key="1">
    <source>
        <dbReference type="SAM" id="MobiDB-lite"/>
    </source>
</evidence>
<accession>A0AAV3PJ83</accession>
<keyword evidence="3" id="KW-1185">Reference proteome</keyword>